<evidence type="ECO:0000256" key="3">
    <source>
        <dbReference type="ARBA" id="ARBA00022643"/>
    </source>
</evidence>
<protein>
    <recommendedName>
        <fullName evidence="7">tRNA-dihydrouridine synthase</fullName>
        <ecNumber evidence="7">1.3.1.-</ecNumber>
    </recommendedName>
</protein>
<dbReference type="CDD" id="cd02801">
    <property type="entry name" value="DUS_like_FMN"/>
    <property type="match status" value="1"/>
</dbReference>
<evidence type="ECO:0000256" key="6">
    <source>
        <dbReference type="ARBA" id="ARBA00023002"/>
    </source>
</evidence>
<keyword evidence="5" id="KW-0521">NADP</keyword>
<keyword evidence="2 7" id="KW-0285">Flavoprotein</keyword>
<evidence type="ECO:0000256" key="2">
    <source>
        <dbReference type="ARBA" id="ARBA00022630"/>
    </source>
</evidence>
<dbReference type="PROSITE" id="PS01136">
    <property type="entry name" value="UPF0034"/>
    <property type="match status" value="1"/>
</dbReference>
<feature type="binding site" evidence="9">
    <location>
        <position position="134"/>
    </location>
    <ligand>
        <name>FMN</name>
        <dbReference type="ChEBI" id="CHEBI:58210"/>
    </ligand>
</feature>
<evidence type="ECO:0000256" key="7">
    <source>
        <dbReference type="PIRNR" id="PIRNR006621"/>
    </source>
</evidence>
<dbReference type="AlphaFoldDB" id="A0A9D2HGK6"/>
<dbReference type="InterPro" id="IPR013785">
    <property type="entry name" value="Aldolase_TIM"/>
</dbReference>
<comment type="caution">
    <text evidence="11">The sequence shown here is derived from an EMBL/GenBank/DDBJ whole genome shotgun (WGS) entry which is preliminary data.</text>
</comment>
<dbReference type="EMBL" id="DWZA01000023">
    <property type="protein sequence ID" value="HJA70457.1"/>
    <property type="molecule type" value="Genomic_DNA"/>
</dbReference>
<keyword evidence="9" id="KW-0547">Nucleotide-binding</keyword>
<evidence type="ECO:0000256" key="9">
    <source>
        <dbReference type="PIRSR" id="PIRSR006621-2"/>
    </source>
</evidence>
<dbReference type="InterPro" id="IPR035587">
    <property type="entry name" value="DUS-like_FMN-bd"/>
</dbReference>
<name>A0A9D2HGK6_9FIRM</name>
<evidence type="ECO:0000256" key="8">
    <source>
        <dbReference type="PIRSR" id="PIRSR006621-1"/>
    </source>
</evidence>
<dbReference type="GO" id="GO:0050660">
    <property type="term" value="F:flavin adenine dinucleotide binding"/>
    <property type="evidence" value="ECO:0007669"/>
    <property type="project" value="InterPro"/>
</dbReference>
<evidence type="ECO:0000259" key="10">
    <source>
        <dbReference type="Pfam" id="PF01207"/>
    </source>
</evidence>
<dbReference type="EC" id="1.3.1.-" evidence="7"/>
<dbReference type="PANTHER" id="PTHR45846:SF1">
    <property type="entry name" value="TRNA-DIHYDROURIDINE(47) SYNTHASE [NAD(P)(+)]-LIKE"/>
    <property type="match status" value="1"/>
</dbReference>
<keyword evidence="3 7" id="KW-0288">FMN</keyword>
<comment type="cofactor">
    <cofactor evidence="1 7 9">
        <name>FMN</name>
        <dbReference type="ChEBI" id="CHEBI:58210"/>
    </cofactor>
</comment>
<evidence type="ECO:0000256" key="5">
    <source>
        <dbReference type="ARBA" id="ARBA00022857"/>
    </source>
</evidence>
<accession>A0A9D2HGK6</accession>
<comment type="function">
    <text evidence="7">Catalyzes the synthesis of 5,6-dihydrouridine (D), a modified base found in the D-loop of most tRNAs, via the reduction of the C5-C6 double bond in target uridines.</text>
</comment>
<evidence type="ECO:0000256" key="4">
    <source>
        <dbReference type="ARBA" id="ARBA00022694"/>
    </source>
</evidence>
<dbReference type="PANTHER" id="PTHR45846">
    <property type="entry name" value="TRNA-DIHYDROURIDINE(47) SYNTHASE [NAD(P)(+)]-LIKE"/>
    <property type="match status" value="1"/>
</dbReference>
<feature type="active site" description="Proton donor" evidence="8">
    <location>
        <position position="95"/>
    </location>
</feature>
<dbReference type="PIRSF" id="PIRSF006621">
    <property type="entry name" value="Dus"/>
    <property type="match status" value="1"/>
</dbReference>
<reference evidence="11" key="1">
    <citation type="journal article" date="2021" name="PeerJ">
        <title>Extensive microbial diversity within the chicken gut microbiome revealed by metagenomics and culture.</title>
        <authorList>
            <person name="Gilroy R."/>
            <person name="Ravi A."/>
            <person name="Getino M."/>
            <person name="Pursley I."/>
            <person name="Horton D.L."/>
            <person name="Alikhan N.F."/>
            <person name="Baker D."/>
            <person name="Gharbi K."/>
            <person name="Hall N."/>
            <person name="Watson M."/>
            <person name="Adriaenssens E.M."/>
            <person name="Foster-Nyarko E."/>
            <person name="Jarju S."/>
            <person name="Secka A."/>
            <person name="Antonio M."/>
            <person name="Oren A."/>
            <person name="Chaudhuri R.R."/>
            <person name="La Ragione R."/>
            <person name="Hildebrand F."/>
            <person name="Pallen M.J."/>
        </authorList>
    </citation>
    <scope>NUCLEOTIDE SEQUENCE</scope>
    <source>
        <strain evidence="11">CHK178-16964</strain>
    </source>
</reference>
<dbReference type="Proteomes" id="UP000823900">
    <property type="component" value="Unassembled WGS sequence"/>
</dbReference>
<reference evidence="11" key="2">
    <citation type="submission" date="2021-04" db="EMBL/GenBank/DDBJ databases">
        <authorList>
            <person name="Gilroy R."/>
        </authorList>
    </citation>
    <scope>NUCLEOTIDE SEQUENCE</scope>
    <source>
        <strain evidence="11">CHK178-16964</strain>
    </source>
</reference>
<feature type="domain" description="DUS-like FMN-binding" evidence="10">
    <location>
        <begin position="6"/>
        <end position="262"/>
    </location>
</feature>
<evidence type="ECO:0000256" key="1">
    <source>
        <dbReference type="ARBA" id="ARBA00001917"/>
    </source>
</evidence>
<organism evidence="11 12">
    <name type="scientific">Candidatus Lachnoclostridium stercoravium</name>
    <dbReference type="NCBI Taxonomy" id="2838633"/>
    <lineage>
        <taxon>Bacteria</taxon>
        <taxon>Bacillati</taxon>
        <taxon>Bacillota</taxon>
        <taxon>Clostridia</taxon>
        <taxon>Lachnospirales</taxon>
        <taxon>Lachnospiraceae</taxon>
    </lineage>
</organism>
<dbReference type="GO" id="GO:0003723">
    <property type="term" value="F:RNA binding"/>
    <property type="evidence" value="ECO:0007669"/>
    <property type="project" value="TreeGrafter"/>
</dbReference>
<comment type="similarity">
    <text evidence="7">Belongs to the dus family.</text>
</comment>
<dbReference type="InterPro" id="IPR001269">
    <property type="entry name" value="DUS_fam"/>
</dbReference>
<evidence type="ECO:0000313" key="12">
    <source>
        <dbReference type="Proteomes" id="UP000823900"/>
    </source>
</evidence>
<dbReference type="Gene3D" id="3.20.20.70">
    <property type="entry name" value="Aldolase class I"/>
    <property type="match status" value="1"/>
</dbReference>
<feature type="binding site" evidence="9">
    <location>
        <position position="163"/>
    </location>
    <ligand>
        <name>FMN</name>
        <dbReference type="ChEBI" id="CHEBI:58210"/>
    </ligand>
</feature>
<dbReference type="Pfam" id="PF01207">
    <property type="entry name" value="Dus"/>
    <property type="match status" value="1"/>
</dbReference>
<keyword evidence="6 7" id="KW-0560">Oxidoreductase</keyword>
<dbReference type="SUPFAM" id="SSF51395">
    <property type="entry name" value="FMN-linked oxidoreductases"/>
    <property type="match status" value="1"/>
</dbReference>
<sequence>MRYYFAPMEGLTWYVYRNAHYAVFPGIEKYYTPFIVPSSRRDLRSREFRDIAPENNAAGIPLVPQILTNKWEDFLAGAELIKSLGYEEVNLNLGCPSGTVAAKGKGSGFLGEPEKLEDFFDHVCGTLDMKLSVKTRIGIDSPEEFPRLMEIFNKFPLELLIIHPRTQKDYYRNEPDRSVFREALRESRNPVCYNGDIFTAADMEEFSAQFPQVEDVMIGRGLAADPGLVTYLVSGKRPQKEEIRRFHDMILEGYSQILSGDRNILFRMKELWSYMASLFENSEKTGKKIKKAERLSTYKNAVDELFCSCDLRYKK</sequence>
<dbReference type="InterPro" id="IPR018517">
    <property type="entry name" value="tRNA_hU_synthase_CS"/>
</dbReference>
<evidence type="ECO:0000313" key="11">
    <source>
        <dbReference type="EMBL" id="HJA70457.1"/>
    </source>
</evidence>
<feature type="binding site" evidence="9">
    <location>
        <begin position="219"/>
        <end position="220"/>
    </location>
    <ligand>
        <name>FMN</name>
        <dbReference type="ChEBI" id="CHEBI:58210"/>
    </ligand>
</feature>
<gene>
    <name evidence="11" type="ORF">IAA07_02615</name>
</gene>
<feature type="binding site" evidence="9">
    <location>
        <position position="65"/>
    </location>
    <ligand>
        <name>FMN</name>
        <dbReference type="ChEBI" id="CHEBI:58210"/>
    </ligand>
</feature>
<dbReference type="GO" id="GO:0017150">
    <property type="term" value="F:tRNA dihydrouridine synthase activity"/>
    <property type="evidence" value="ECO:0007669"/>
    <property type="project" value="InterPro"/>
</dbReference>
<keyword evidence="4 7" id="KW-0819">tRNA processing</keyword>
<proteinExistence type="inferred from homology"/>